<evidence type="ECO:0000313" key="1">
    <source>
        <dbReference type="EMBL" id="PJZ58287.1"/>
    </source>
</evidence>
<protein>
    <recommendedName>
        <fullName evidence="3">DUF1564 family protein</fullName>
    </recommendedName>
</protein>
<dbReference type="EMBL" id="NPDS01000002">
    <property type="protein sequence ID" value="PJZ58287.1"/>
    <property type="molecule type" value="Genomic_DNA"/>
</dbReference>
<organism evidence="1 2">
    <name type="scientific">Leptospira barantonii</name>
    <dbReference type="NCBI Taxonomy" id="2023184"/>
    <lineage>
        <taxon>Bacteria</taxon>
        <taxon>Pseudomonadati</taxon>
        <taxon>Spirochaetota</taxon>
        <taxon>Spirochaetia</taxon>
        <taxon>Leptospirales</taxon>
        <taxon>Leptospiraceae</taxon>
        <taxon>Leptospira</taxon>
    </lineage>
</organism>
<keyword evidence="2" id="KW-1185">Reference proteome</keyword>
<gene>
    <name evidence="1" type="ORF">CH367_07875</name>
</gene>
<evidence type="ECO:0000313" key="2">
    <source>
        <dbReference type="Proteomes" id="UP000231879"/>
    </source>
</evidence>
<dbReference type="Proteomes" id="UP000231879">
    <property type="component" value="Unassembled WGS sequence"/>
</dbReference>
<dbReference type="RefSeq" id="WP_100761921.1">
    <property type="nucleotide sequence ID" value="NZ_NPDS01000002.1"/>
</dbReference>
<sequence length="162" mass="18697">MTLEESRKMLEQKRADLFDSAKKFMEERNESPIESTYELFIITIFKRARALLSGFILLHETNNYQCAAPLIRLQLDSLLRSVALFKAQDADQFLETFFVGGKIRNLKLHNGKKMTDAELIKELEVLYPAGKSFYGMLSSYVHLSNSHLFSAIKFFSDKENSK</sequence>
<reference evidence="1 2" key="1">
    <citation type="submission" date="2017-07" db="EMBL/GenBank/DDBJ databases">
        <title>Leptospira spp. isolated from tropical soils.</title>
        <authorList>
            <person name="Thibeaux R."/>
            <person name="Iraola G."/>
            <person name="Ferres I."/>
            <person name="Bierque E."/>
            <person name="Girault D."/>
            <person name="Soupe-Gilbert M.-E."/>
            <person name="Picardeau M."/>
            <person name="Goarant C."/>
        </authorList>
    </citation>
    <scope>NUCLEOTIDE SEQUENCE [LARGE SCALE GENOMIC DNA]</scope>
    <source>
        <strain evidence="1 2">FH4-C-A1</strain>
    </source>
</reference>
<comment type="caution">
    <text evidence="1">The sequence shown here is derived from an EMBL/GenBank/DDBJ whole genome shotgun (WGS) entry which is preliminary data.</text>
</comment>
<evidence type="ECO:0008006" key="3">
    <source>
        <dbReference type="Google" id="ProtNLM"/>
    </source>
</evidence>
<proteinExistence type="predicted"/>
<name>A0ABX4NRR7_9LEPT</name>
<accession>A0ABX4NRR7</accession>